<organism evidence="2 3">
    <name type="scientific">Cercopithifilaria johnstoni</name>
    <dbReference type="NCBI Taxonomy" id="2874296"/>
    <lineage>
        <taxon>Eukaryota</taxon>
        <taxon>Metazoa</taxon>
        <taxon>Ecdysozoa</taxon>
        <taxon>Nematoda</taxon>
        <taxon>Chromadorea</taxon>
        <taxon>Rhabditida</taxon>
        <taxon>Spirurina</taxon>
        <taxon>Spiruromorpha</taxon>
        <taxon>Filarioidea</taxon>
        <taxon>Onchocercidae</taxon>
        <taxon>Cercopithifilaria</taxon>
    </lineage>
</organism>
<protein>
    <recommendedName>
        <fullName evidence="4">G-protein coupled receptors family 1 profile domain-containing protein</fullName>
    </recommendedName>
</protein>
<dbReference type="OrthoDB" id="5875379at2759"/>
<dbReference type="Gene3D" id="1.20.1070.10">
    <property type="entry name" value="Rhodopsin 7-helix transmembrane proteins"/>
    <property type="match status" value="1"/>
</dbReference>
<keyword evidence="3" id="KW-1185">Reference proteome</keyword>
<dbReference type="Proteomes" id="UP000746747">
    <property type="component" value="Unassembled WGS sequence"/>
</dbReference>
<dbReference type="CDD" id="cd00637">
    <property type="entry name" value="7tm_classA_rhodopsin-like"/>
    <property type="match status" value="1"/>
</dbReference>
<dbReference type="AlphaFoldDB" id="A0A8J2LVQ7"/>
<gene>
    <name evidence="2" type="ORF">CJOHNSTONI_LOCUS1295</name>
</gene>
<reference evidence="2" key="1">
    <citation type="submission" date="2021-09" db="EMBL/GenBank/DDBJ databases">
        <authorList>
            <consortium name="Pathogen Informatics"/>
        </authorList>
    </citation>
    <scope>NUCLEOTIDE SEQUENCE</scope>
</reference>
<name>A0A8J2LVQ7_9BILA</name>
<sequence length="261" mass="30096">MMKFGYNRKTRRHCSLIPWTELASATATLMVSTDRIILFISPVRYYKKDYLYQITQIIVFFASVSLFVAIAWFISFSDNETMLYGFCWTGDILHPFFADLHYLLMTATATLSVILYVVVYFLSRKHLHRIKSNRSEVSLQLFEVRQRKLTITMGVSCVFTLIFYVLPLCSKLLMGGDDDDPTARYSEFVRVVVAISCNVNPLINVAAIIIKQDDIAYRVKELLPECIHKNICHRETVTPITTASIPATDPRRNWLLIMLKV</sequence>
<feature type="transmembrane region" description="Helical" evidence="1">
    <location>
        <begin position="149"/>
        <end position="168"/>
    </location>
</feature>
<proteinExistence type="predicted"/>
<keyword evidence="1" id="KW-1133">Transmembrane helix</keyword>
<evidence type="ECO:0000256" key="1">
    <source>
        <dbReference type="SAM" id="Phobius"/>
    </source>
</evidence>
<dbReference type="EMBL" id="CAKAEH010000394">
    <property type="protein sequence ID" value="CAG9530850.1"/>
    <property type="molecule type" value="Genomic_DNA"/>
</dbReference>
<comment type="caution">
    <text evidence="2">The sequence shown here is derived from an EMBL/GenBank/DDBJ whole genome shotgun (WGS) entry which is preliminary data.</text>
</comment>
<evidence type="ECO:0008006" key="4">
    <source>
        <dbReference type="Google" id="ProtNLM"/>
    </source>
</evidence>
<accession>A0A8J2LVQ7</accession>
<feature type="transmembrane region" description="Helical" evidence="1">
    <location>
        <begin position="100"/>
        <end position="122"/>
    </location>
</feature>
<feature type="transmembrane region" description="Helical" evidence="1">
    <location>
        <begin position="50"/>
        <end position="74"/>
    </location>
</feature>
<keyword evidence="1" id="KW-0472">Membrane</keyword>
<evidence type="ECO:0000313" key="3">
    <source>
        <dbReference type="Proteomes" id="UP000746747"/>
    </source>
</evidence>
<keyword evidence="1" id="KW-0812">Transmembrane</keyword>
<dbReference type="SUPFAM" id="SSF81321">
    <property type="entry name" value="Family A G protein-coupled receptor-like"/>
    <property type="match status" value="1"/>
</dbReference>
<feature type="transmembrane region" description="Helical" evidence="1">
    <location>
        <begin position="188"/>
        <end position="210"/>
    </location>
</feature>
<evidence type="ECO:0000313" key="2">
    <source>
        <dbReference type="EMBL" id="CAG9530850.1"/>
    </source>
</evidence>